<protein>
    <submittedName>
        <fullName evidence="1">Uncharacterized protein</fullName>
    </submittedName>
</protein>
<name>A0A370NMY0_9BURK</name>
<gene>
    <name evidence="1" type="ORF">DN412_28840</name>
</gene>
<dbReference type="Pfam" id="PF06551">
    <property type="entry name" value="DUF1120"/>
    <property type="match status" value="1"/>
</dbReference>
<dbReference type="AlphaFoldDB" id="A0A370NMY0"/>
<sequence length="176" mass="17710">MTGQILPASCTIATASGGVIDYGTIARTSLSATTDTKLTRKKLANAITVTCESPTAVSLAFVNNRYSSNGGNTGNTNTADGAIYLSAGYGAGLGFDASGNKIGGYVASVGNFKVDGAVAQVKAGTNGDVANGWGFVSQDTTSRSYYYSLDGATSAIGRVFTADYSVAANIAPCQPA</sequence>
<keyword evidence="2" id="KW-1185">Reference proteome</keyword>
<proteinExistence type="predicted"/>
<dbReference type="InterPro" id="IPR010546">
    <property type="entry name" value="DUF1120"/>
</dbReference>
<reference evidence="2" key="1">
    <citation type="submission" date="2018-06" db="EMBL/GenBank/DDBJ databases">
        <authorList>
            <person name="Feng T."/>
            <person name="Jeon C.O."/>
        </authorList>
    </citation>
    <scope>NUCLEOTIDE SEQUENCE [LARGE SCALE GENOMIC DNA]</scope>
    <source>
        <strain evidence="2">S23</strain>
    </source>
</reference>
<dbReference type="EMBL" id="QKWJ01000051">
    <property type="protein sequence ID" value="RDK06970.1"/>
    <property type="molecule type" value="Genomic_DNA"/>
</dbReference>
<dbReference type="RefSeq" id="WP_115214700.1">
    <property type="nucleotide sequence ID" value="NZ_QKWJ01000051.1"/>
</dbReference>
<evidence type="ECO:0000313" key="1">
    <source>
        <dbReference type="EMBL" id="RDK06970.1"/>
    </source>
</evidence>
<evidence type="ECO:0000313" key="2">
    <source>
        <dbReference type="Proteomes" id="UP000255165"/>
    </source>
</evidence>
<accession>A0A370NMY0</accession>
<comment type="caution">
    <text evidence="1">The sequence shown here is derived from an EMBL/GenBank/DDBJ whole genome shotgun (WGS) entry which is preliminary data.</text>
</comment>
<dbReference type="Proteomes" id="UP000255165">
    <property type="component" value="Unassembled WGS sequence"/>
</dbReference>
<organism evidence="1 2">
    <name type="scientific">Cupriavidus lacunae</name>
    <dbReference type="NCBI Taxonomy" id="2666307"/>
    <lineage>
        <taxon>Bacteria</taxon>
        <taxon>Pseudomonadati</taxon>
        <taxon>Pseudomonadota</taxon>
        <taxon>Betaproteobacteria</taxon>
        <taxon>Burkholderiales</taxon>
        <taxon>Burkholderiaceae</taxon>
        <taxon>Cupriavidus</taxon>
    </lineage>
</organism>